<evidence type="ECO:0000256" key="10">
    <source>
        <dbReference type="ARBA" id="ARBA00022833"/>
    </source>
</evidence>
<evidence type="ECO:0000256" key="1">
    <source>
        <dbReference type="ARBA" id="ARBA00001947"/>
    </source>
</evidence>
<dbReference type="InterPro" id="IPR003960">
    <property type="entry name" value="ATPase_AAA_CS"/>
</dbReference>
<dbReference type="InterPro" id="IPR003593">
    <property type="entry name" value="AAA+_ATPase"/>
</dbReference>
<evidence type="ECO:0000313" key="18">
    <source>
        <dbReference type="Ensembl" id="ENSXMAP00000020512.1"/>
    </source>
</evidence>
<dbReference type="FunFam" id="1.10.8.60:FF:000019">
    <property type="entry name" value="AFG3-like AAA ATPase 2"/>
    <property type="match status" value="1"/>
</dbReference>
<feature type="region of interest" description="Disordered" evidence="16">
    <location>
        <begin position="778"/>
        <end position="803"/>
    </location>
</feature>
<dbReference type="InterPro" id="IPR027417">
    <property type="entry name" value="P-loop_NTPase"/>
</dbReference>
<keyword evidence="15" id="KW-0472">Membrane</keyword>
<dbReference type="Gene3D" id="1.10.8.60">
    <property type="match status" value="1"/>
</dbReference>
<accession>A0A3B5PQ37</accession>
<dbReference type="FunFam" id="3.40.50.300:FF:000001">
    <property type="entry name" value="ATP-dependent zinc metalloprotease FtsH"/>
    <property type="match status" value="1"/>
</dbReference>
<dbReference type="InterPro" id="IPR005936">
    <property type="entry name" value="FtsH"/>
</dbReference>
<dbReference type="InterPro" id="IPR050928">
    <property type="entry name" value="ATP-dep_Zn_Metalloprotease"/>
</dbReference>
<keyword evidence="12" id="KW-1133">Transmembrane helix</keyword>
<evidence type="ECO:0000256" key="16">
    <source>
        <dbReference type="SAM" id="MobiDB-lite"/>
    </source>
</evidence>
<dbReference type="Gene3D" id="3.40.50.300">
    <property type="entry name" value="P-loop containing nucleotide triphosphate hydrolases"/>
    <property type="match status" value="1"/>
</dbReference>
<dbReference type="Gene3D" id="1.20.58.760">
    <property type="entry name" value="Peptidase M41"/>
    <property type="match status" value="1"/>
</dbReference>
<dbReference type="Gene3D" id="3.40.1690.20">
    <property type="match status" value="1"/>
</dbReference>
<evidence type="ECO:0000256" key="8">
    <source>
        <dbReference type="ARBA" id="ARBA00022741"/>
    </source>
</evidence>
<dbReference type="GeneTree" id="ENSGT00940000160625"/>
<comment type="cofactor">
    <cofactor evidence="1">
        <name>Zn(2+)</name>
        <dbReference type="ChEBI" id="CHEBI:29105"/>
    </cofactor>
</comment>
<keyword evidence="14" id="KW-0496">Mitochondrion</keyword>
<keyword evidence="5" id="KW-0645">Protease</keyword>
<dbReference type="GO" id="GO:0005524">
    <property type="term" value="F:ATP binding"/>
    <property type="evidence" value="ECO:0007669"/>
    <property type="project" value="UniProtKB-KW"/>
</dbReference>
<dbReference type="SUPFAM" id="SSF52540">
    <property type="entry name" value="P-loop containing nucleoside triphosphate hydrolases"/>
    <property type="match status" value="1"/>
</dbReference>
<dbReference type="GO" id="GO:0034982">
    <property type="term" value="P:mitochondrial protein processing"/>
    <property type="evidence" value="ECO:0007669"/>
    <property type="project" value="TreeGrafter"/>
</dbReference>
<reference evidence="18" key="3">
    <citation type="submission" date="2025-08" db="UniProtKB">
        <authorList>
            <consortium name="Ensembl"/>
        </authorList>
    </citation>
    <scope>IDENTIFICATION</scope>
    <source>
        <strain evidence="18">JP 163 A</strain>
    </source>
</reference>
<evidence type="ECO:0000256" key="12">
    <source>
        <dbReference type="ARBA" id="ARBA00022989"/>
    </source>
</evidence>
<feature type="domain" description="AAA+ ATPase" evidence="17">
    <location>
        <begin position="351"/>
        <end position="490"/>
    </location>
</feature>
<name>A0A3B5PQ37_XIPMA</name>
<dbReference type="FunFam" id="1.20.58.760:FF:000003">
    <property type="entry name" value="AFG3-like AAA ATPase 2"/>
    <property type="match status" value="1"/>
</dbReference>
<sequence length="803" mass="89786">MWSFRNRARTVRTWRQNFFTVSATLRSKGASMALLIQGRCGELHQHSFARLLGSNRPLKGFEKLFPKRKEGTGSRTSAENKRSREQDSLRTKRREGNDGRGERGGGEKERSQWWKRFKKDFAFDERTVQNFALGAAGMTTAFLYFHFRETGVQISWQDFVLYLSKGVVGRVAVVNKQYVKVFPADGVNSSEVVSKIILCRDLTLFRKGPLLMPFFGFVFQDYLWFNIGSVASFEHKLEMVQEEMGLDSTQKVPVLYTSESDGTMVLSVLPTFLLAGFLLFAKRQGPIAGAHGGSLKGNPFSMKASKAKIIKDFGNVCFKDVAGCEEAKLEILEFVNFLKNPNQYRELGAKIPKGALLSGSPGTGKTLLAKATAGEANVPFITVNGSEFQEVFAGVGPARMRDVFAMARKMAPCIVFIDEIDAVGRKRGSGSFGWQSEQENTLNQLLVEMDGFNSSTDIVVLAGTNRADILDPALLRPGRFDRHVYLGLPDIKGRASIFKVHLRPLKLEPCLNLEALSRKLAAQTPGFTGAEIANVCNEAALRAARHVSQCISAEHFEQAVERVIGGLDKNTQPLQLLEKTTVAYHRAGHAVAGWFLEHAEPLLKVSIAPRGRGLGYAQYLSKELHLLNQDQLFDRMCMMLGGRVAEQVFFRRVSTGSQDDLRKVTQTAYEQVVQFGMNKAVGHVSFDLHLQQNAVTEKPYSESAAQLIDQEVRSLVDVAFQRTLQLVVDKKEMVEKVAKRLLEKEILDRTDMVELLGPRPFQENGSYEELCEALEYEEETPQPEGLKCGEDEKQNKSPFHMLH</sequence>
<evidence type="ECO:0000256" key="9">
    <source>
        <dbReference type="ARBA" id="ARBA00022801"/>
    </source>
</evidence>
<dbReference type="Proteomes" id="UP000002852">
    <property type="component" value="Unassembled WGS sequence"/>
</dbReference>
<evidence type="ECO:0000256" key="4">
    <source>
        <dbReference type="ARBA" id="ARBA00010550"/>
    </source>
</evidence>
<evidence type="ECO:0000259" key="17">
    <source>
        <dbReference type="SMART" id="SM00382"/>
    </source>
</evidence>
<evidence type="ECO:0000256" key="6">
    <source>
        <dbReference type="ARBA" id="ARBA00022692"/>
    </source>
</evidence>
<comment type="subcellular location">
    <subcellularLocation>
        <location evidence="2">Mitochondrion membrane</location>
        <topology evidence="2">Multi-pass membrane protein</topology>
    </subcellularLocation>
</comment>
<dbReference type="GO" id="GO:0004222">
    <property type="term" value="F:metalloendopeptidase activity"/>
    <property type="evidence" value="ECO:0007669"/>
    <property type="project" value="InterPro"/>
</dbReference>
<dbReference type="GO" id="GO:0005745">
    <property type="term" value="C:m-AAA complex"/>
    <property type="evidence" value="ECO:0007669"/>
    <property type="project" value="TreeGrafter"/>
</dbReference>
<comment type="similarity">
    <text evidence="4">In the N-terminal section; belongs to the AAA ATPase family.</text>
</comment>
<dbReference type="STRING" id="8083.ENSXMAP00000020512"/>
<evidence type="ECO:0000256" key="5">
    <source>
        <dbReference type="ARBA" id="ARBA00022670"/>
    </source>
</evidence>
<keyword evidence="7" id="KW-0479">Metal-binding</keyword>
<dbReference type="InterPro" id="IPR003959">
    <property type="entry name" value="ATPase_AAA_core"/>
</dbReference>
<reference evidence="19" key="1">
    <citation type="submission" date="2012-01" db="EMBL/GenBank/DDBJ databases">
        <authorList>
            <person name="Walter R."/>
            <person name="Schartl M."/>
            <person name="Warren W."/>
        </authorList>
    </citation>
    <scope>NUCLEOTIDE SEQUENCE [LARGE SCALE GENOMIC DNA]</scope>
    <source>
        <strain evidence="19">JP 163 A</strain>
    </source>
</reference>
<evidence type="ECO:0000256" key="7">
    <source>
        <dbReference type="ARBA" id="ARBA00022723"/>
    </source>
</evidence>
<dbReference type="SUPFAM" id="SSF140990">
    <property type="entry name" value="FtsH protease domain-like"/>
    <property type="match status" value="1"/>
</dbReference>
<dbReference type="InParanoid" id="A0A3B5PQ37"/>
<evidence type="ECO:0000256" key="14">
    <source>
        <dbReference type="ARBA" id="ARBA00023128"/>
    </source>
</evidence>
<keyword evidence="8" id="KW-0547">Nucleotide-binding</keyword>
<evidence type="ECO:0000313" key="19">
    <source>
        <dbReference type="Proteomes" id="UP000002852"/>
    </source>
</evidence>
<evidence type="ECO:0000256" key="15">
    <source>
        <dbReference type="ARBA" id="ARBA00023136"/>
    </source>
</evidence>
<dbReference type="GO" id="GO:0004176">
    <property type="term" value="F:ATP-dependent peptidase activity"/>
    <property type="evidence" value="ECO:0007669"/>
    <property type="project" value="InterPro"/>
</dbReference>
<dbReference type="PROSITE" id="PS00674">
    <property type="entry name" value="AAA"/>
    <property type="match status" value="1"/>
</dbReference>
<dbReference type="GO" id="GO:0016887">
    <property type="term" value="F:ATP hydrolysis activity"/>
    <property type="evidence" value="ECO:0007669"/>
    <property type="project" value="InterPro"/>
</dbReference>
<dbReference type="InterPro" id="IPR000642">
    <property type="entry name" value="Peptidase_M41"/>
</dbReference>
<dbReference type="CDD" id="cd19501">
    <property type="entry name" value="RecA-like_FtsH"/>
    <property type="match status" value="1"/>
</dbReference>
<dbReference type="PANTHER" id="PTHR43655:SF7">
    <property type="entry name" value="AFG3-LIKE PROTEIN 1"/>
    <property type="match status" value="1"/>
</dbReference>
<dbReference type="InterPro" id="IPR037219">
    <property type="entry name" value="Peptidase_M41-like"/>
</dbReference>
<organism evidence="18 19">
    <name type="scientific">Xiphophorus maculatus</name>
    <name type="common">Southern platyfish</name>
    <name type="synonym">Platypoecilus maculatus</name>
    <dbReference type="NCBI Taxonomy" id="8083"/>
    <lineage>
        <taxon>Eukaryota</taxon>
        <taxon>Metazoa</taxon>
        <taxon>Chordata</taxon>
        <taxon>Craniata</taxon>
        <taxon>Vertebrata</taxon>
        <taxon>Euteleostomi</taxon>
        <taxon>Actinopterygii</taxon>
        <taxon>Neopterygii</taxon>
        <taxon>Teleostei</taxon>
        <taxon>Neoteleostei</taxon>
        <taxon>Acanthomorphata</taxon>
        <taxon>Ovalentaria</taxon>
        <taxon>Atherinomorphae</taxon>
        <taxon>Cyprinodontiformes</taxon>
        <taxon>Poeciliidae</taxon>
        <taxon>Poeciliinae</taxon>
        <taxon>Xiphophorus</taxon>
    </lineage>
</organism>
<dbReference type="Pfam" id="PF00004">
    <property type="entry name" value="AAA"/>
    <property type="match status" value="1"/>
</dbReference>
<keyword evidence="10" id="KW-0862">Zinc</keyword>
<evidence type="ECO:0000256" key="2">
    <source>
        <dbReference type="ARBA" id="ARBA00004225"/>
    </source>
</evidence>
<keyword evidence="19" id="KW-1185">Reference proteome</keyword>
<dbReference type="GO" id="GO:0046872">
    <property type="term" value="F:metal ion binding"/>
    <property type="evidence" value="ECO:0007669"/>
    <property type="project" value="UniProtKB-KW"/>
</dbReference>
<dbReference type="PANTHER" id="PTHR43655">
    <property type="entry name" value="ATP-DEPENDENT PROTEASE"/>
    <property type="match status" value="1"/>
</dbReference>
<dbReference type="AlphaFoldDB" id="A0A3B5PQ37"/>
<reference evidence="19" key="2">
    <citation type="journal article" date="2013" name="Nat. Genet.">
        <title>The genome of the platyfish, Xiphophorus maculatus, provides insights into evolutionary adaptation and several complex traits.</title>
        <authorList>
            <person name="Schartl M."/>
            <person name="Walter R.B."/>
            <person name="Shen Y."/>
            <person name="Garcia T."/>
            <person name="Catchen J."/>
            <person name="Amores A."/>
            <person name="Braasch I."/>
            <person name="Chalopin D."/>
            <person name="Volff J.N."/>
            <person name="Lesch K.P."/>
            <person name="Bisazza A."/>
            <person name="Minx P."/>
            <person name="Hillier L."/>
            <person name="Wilson R.K."/>
            <person name="Fuerstenberg S."/>
            <person name="Boore J."/>
            <person name="Searle S."/>
            <person name="Postlethwait J.H."/>
            <person name="Warren W.C."/>
        </authorList>
    </citation>
    <scope>NUCLEOTIDE SEQUENCE [LARGE SCALE GENOMIC DNA]</scope>
    <source>
        <strain evidence="19">JP 163 A</strain>
    </source>
</reference>
<dbReference type="Ensembl" id="ENSXMAT00000032458.1">
    <property type="protein sequence ID" value="ENSXMAP00000020512.1"/>
    <property type="gene ID" value="ENSXMAG00000003041.2"/>
</dbReference>
<evidence type="ECO:0000256" key="3">
    <source>
        <dbReference type="ARBA" id="ARBA00010044"/>
    </source>
</evidence>
<dbReference type="Pfam" id="PF01434">
    <property type="entry name" value="Peptidase_M41"/>
    <property type="match status" value="1"/>
</dbReference>
<dbReference type="InterPro" id="IPR041569">
    <property type="entry name" value="AAA_lid_3"/>
</dbReference>
<proteinExistence type="inferred from homology"/>
<protein>
    <submittedName>
        <fullName evidence="18">AFG3-like protein 1</fullName>
    </submittedName>
</protein>
<dbReference type="NCBIfam" id="TIGR01241">
    <property type="entry name" value="FtsH_fam"/>
    <property type="match status" value="1"/>
</dbReference>
<feature type="region of interest" description="Disordered" evidence="16">
    <location>
        <begin position="63"/>
        <end position="111"/>
    </location>
</feature>
<evidence type="ECO:0000256" key="13">
    <source>
        <dbReference type="ARBA" id="ARBA00023049"/>
    </source>
</evidence>
<evidence type="ECO:0000256" key="11">
    <source>
        <dbReference type="ARBA" id="ARBA00022840"/>
    </source>
</evidence>
<keyword evidence="9" id="KW-0378">Hydrolase</keyword>
<dbReference type="HAMAP" id="MF_01458">
    <property type="entry name" value="FtsH"/>
    <property type="match status" value="1"/>
</dbReference>
<keyword evidence="11" id="KW-0067">ATP-binding</keyword>
<keyword evidence="6" id="KW-0812">Transmembrane</keyword>
<dbReference type="Pfam" id="PF17862">
    <property type="entry name" value="AAA_lid_3"/>
    <property type="match status" value="1"/>
</dbReference>
<dbReference type="SMART" id="SM00382">
    <property type="entry name" value="AAA"/>
    <property type="match status" value="1"/>
</dbReference>
<reference evidence="18" key="4">
    <citation type="submission" date="2025-09" db="UniProtKB">
        <authorList>
            <consortium name="Ensembl"/>
        </authorList>
    </citation>
    <scope>IDENTIFICATION</scope>
    <source>
        <strain evidence="18">JP 163 A</strain>
    </source>
</reference>
<dbReference type="OMA" id="EVNYLWF"/>
<comment type="similarity">
    <text evidence="3">In the C-terminal section; belongs to the peptidase M41 family.</text>
</comment>
<keyword evidence="13" id="KW-0482">Metalloprotease</keyword>